<keyword evidence="3" id="KW-1185">Reference proteome</keyword>
<feature type="transmembrane region" description="Helical" evidence="1">
    <location>
        <begin position="119"/>
        <end position="143"/>
    </location>
</feature>
<protein>
    <submittedName>
        <fullName evidence="2">Uncharacterized protein</fullName>
    </submittedName>
</protein>
<feature type="transmembrane region" description="Helical" evidence="1">
    <location>
        <begin position="155"/>
        <end position="175"/>
    </location>
</feature>
<organism evidence="2 3">
    <name type="scientific">Ilex paraguariensis</name>
    <name type="common">yerba mate</name>
    <dbReference type="NCBI Taxonomy" id="185542"/>
    <lineage>
        <taxon>Eukaryota</taxon>
        <taxon>Viridiplantae</taxon>
        <taxon>Streptophyta</taxon>
        <taxon>Embryophyta</taxon>
        <taxon>Tracheophyta</taxon>
        <taxon>Spermatophyta</taxon>
        <taxon>Magnoliopsida</taxon>
        <taxon>eudicotyledons</taxon>
        <taxon>Gunneridae</taxon>
        <taxon>Pentapetalae</taxon>
        <taxon>asterids</taxon>
        <taxon>campanulids</taxon>
        <taxon>Aquifoliales</taxon>
        <taxon>Aquifoliaceae</taxon>
        <taxon>Ilex</taxon>
    </lineage>
</organism>
<dbReference type="EMBL" id="CAUOFW020008180">
    <property type="protein sequence ID" value="CAK9181942.1"/>
    <property type="molecule type" value="Genomic_DNA"/>
</dbReference>
<keyword evidence="1" id="KW-0472">Membrane</keyword>
<gene>
    <name evidence="2" type="ORF">ILEXP_LOCUS52050</name>
</gene>
<evidence type="ECO:0000313" key="2">
    <source>
        <dbReference type="EMBL" id="CAK9181942.1"/>
    </source>
</evidence>
<dbReference type="Proteomes" id="UP001642360">
    <property type="component" value="Unassembled WGS sequence"/>
</dbReference>
<feature type="transmembrane region" description="Helical" evidence="1">
    <location>
        <begin position="57"/>
        <end position="76"/>
    </location>
</feature>
<comment type="caution">
    <text evidence="2">The sequence shown here is derived from an EMBL/GenBank/DDBJ whole genome shotgun (WGS) entry which is preliminary data.</text>
</comment>
<keyword evidence="1" id="KW-0812">Transmembrane</keyword>
<name>A0ABC8UM33_9AQUA</name>
<accession>A0ABC8UM33</accession>
<sequence length="741" mass="83030">MIDDYSTDYCQDCKQNIYDSPMPWIGIYVAAASLVCSVAMAADVINGFRRKKLWFPCKIFTVNAASLTVITVAMKLPVDLSTAMPSATDQLAKLSSTVLMTTVMGHSMTSFASMDDNSILMNITALGILVITIIVNACIEMGTAEIDSSIRAEEIVVLIAMLVLLVTLSFSVLMVPPAKRYLELKYHQKASDEELVGSRQLTVQKLKELVEKYWVMAETGGPQFVMARSVTCTTSGVICLLTALTLAEGVIRMSLYHNLGWTSSNYGRTTKLILVIQSIGVVVGTVAPIFRWFIAIRFNCSNKDNISSQNDFETEEYWIQRLVEWKERPLVMRSMGRKFKTLVQDTKNRLLSFCISVQIAIVVASKVVRLISIFSVIPFLSCFHRGRKLMRKFIPEPDASPNQAISEPNTGTDLDLSNYVLQLEREVKLPKRILENICQEMDRLIQVGKRQQPEKLMELLRKSNSFKGVTEFDSSEVPRIDSGKLPHCWTLPVVTLTSIAIALPNIKEHMVEWLLSSVSKGLLYANLVEEALGSNADLLTIKHAADVVWVGVELKRKWFDEDLQKMSINGKSSKETLWKLAYMAEMSVVEFKRNTTGRLMENPLNWPLKIIAANSMYRISRSMLLDYEGSNNQMDEKLFEQLSVIIADILGACLTNLPCIITRKCYSSAIEKREQSVRQAACLLGETEGILNIIQQHELPRFNADQGAYIDEWRENPSALVSSSNNEIASSGSGEVQVVIE</sequence>
<evidence type="ECO:0000313" key="3">
    <source>
        <dbReference type="Proteomes" id="UP001642360"/>
    </source>
</evidence>
<dbReference type="PANTHER" id="PTHR35307">
    <property type="entry name" value="PROTEIN, PUTATIVE-RELATED"/>
    <property type="match status" value="1"/>
</dbReference>
<feature type="transmembrane region" description="Helical" evidence="1">
    <location>
        <begin position="272"/>
        <end position="294"/>
    </location>
</feature>
<reference evidence="2 3" key="1">
    <citation type="submission" date="2024-02" db="EMBL/GenBank/DDBJ databases">
        <authorList>
            <person name="Vignale AGUSTIN F."/>
            <person name="Sosa J E."/>
            <person name="Modenutti C."/>
        </authorList>
    </citation>
    <scope>NUCLEOTIDE SEQUENCE [LARGE SCALE GENOMIC DNA]</scope>
</reference>
<keyword evidence="1" id="KW-1133">Transmembrane helix</keyword>
<feature type="transmembrane region" description="Helical" evidence="1">
    <location>
        <begin position="25"/>
        <end position="45"/>
    </location>
</feature>
<evidence type="ECO:0000256" key="1">
    <source>
        <dbReference type="SAM" id="Phobius"/>
    </source>
</evidence>
<dbReference type="PANTHER" id="PTHR35307:SF3">
    <property type="entry name" value="DUF4220 DOMAIN-CONTAINING PROTEIN"/>
    <property type="match status" value="1"/>
</dbReference>
<proteinExistence type="predicted"/>
<feature type="transmembrane region" description="Helical" evidence="1">
    <location>
        <begin position="225"/>
        <end position="251"/>
    </location>
</feature>
<dbReference type="AlphaFoldDB" id="A0ABC8UM33"/>